<protein>
    <submittedName>
        <fullName evidence="1">Gp6-like head-tail connector protein</fullName>
    </submittedName>
</protein>
<dbReference type="AlphaFoldDB" id="A0A2V4VF90"/>
<dbReference type="Pfam" id="PF05135">
    <property type="entry name" value="Phage_connect_1"/>
    <property type="match status" value="1"/>
</dbReference>
<dbReference type="EMBL" id="QJSW01000001">
    <property type="protein sequence ID" value="PYE52500.1"/>
    <property type="molecule type" value="Genomic_DNA"/>
</dbReference>
<evidence type="ECO:0000313" key="1">
    <source>
        <dbReference type="EMBL" id="PYE52500.1"/>
    </source>
</evidence>
<organism evidence="1 2">
    <name type="scientific">Paenibacillus barcinonensis</name>
    <dbReference type="NCBI Taxonomy" id="198119"/>
    <lineage>
        <taxon>Bacteria</taxon>
        <taxon>Bacillati</taxon>
        <taxon>Bacillota</taxon>
        <taxon>Bacilli</taxon>
        <taxon>Bacillales</taxon>
        <taxon>Paenibacillaceae</taxon>
        <taxon>Paenibacillus</taxon>
    </lineage>
</organism>
<dbReference type="InterPro" id="IPR021146">
    <property type="entry name" value="Phage_gp6-like_head-tail"/>
</dbReference>
<reference evidence="1 2" key="1">
    <citation type="submission" date="2018-06" db="EMBL/GenBank/DDBJ databases">
        <title>Genomic Encyclopedia of Type Strains, Phase III (KMG-III): the genomes of soil and plant-associated and newly described type strains.</title>
        <authorList>
            <person name="Whitman W."/>
        </authorList>
    </citation>
    <scope>NUCLEOTIDE SEQUENCE [LARGE SCALE GENOMIC DNA]</scope>
    <source>
        <strain evidence="1 2">CECT 7022</strain>
    </source>
</reference>
<dbReference type="Proteomes" id="UP000247790">
    <property type="component" value="Unassembled WGS sequence"/>
</dbReference>
<evidence type="ECO:0000313" key="2">
    <source>
        <dbReference type="Proteomes" id="UP000247790"/>
    </source>
</evidence>
<comment type="caution">
    <text evidence="1">The sequence shown here is derived from an EMBL/GenBank/DDBJ whole genome shotgun (WGS) entry which is preliminary data.</text>
</comment>
<proteinExistence type="predicted"/>
<gene>
    <name evidence="1" type="ORF">DFQ00_101438</name>
</gene>
<name>A0A2V4VF90_PAEBA</name>
<sequence>MLLAVILMLTTLQRAKGMLSIPLDDTSQDLYLLSALAAASEWIERECNRSFEYKTYQQTLDGPGTQFLRLRNFPIHSVSKLSIYDKEQQTDSIKIESENGMLFKRSGWPCEARIIDVEYLAGYILPSDEEGAPASTLPQKYELACVLLAQTLMREQGVTSEKVGNISVTYKDEGRSLPGAVKALIQL</sequence>
<accession>A0A2V4VF90</accession>